<feature type="signal peptide" evidence="1">
    <location>
        <begin position="1"/>
        <end position="28"/>
    </location>
</feature>
<feature type="chain" id="PRO_5043892777" description="Selenoprotein F/M domain-containing protein" evidence="1">
    <location>
        <begin position="29"/>
        <end position="89"/>
    </location>
</feature>
<dbReference type="Proteomes" id="UP001472866">
    <property type="component" value="Chromosome 14"/>
</dbReference>
<name>A0AAX4PJP5_9CHLO</name>
<gene>
    <name evidence="2" type="ORF">HKI87_14g76510</name>
</gene>
<evidence type="ECO:0000313" key="3">
    <source>
        <dbReference type="Proteomes" id="UP001472866"/>
    </source>
</evidence>
<evidence type="ECO:0000256" key="1">
    <source>
        <dbReference type="SAM" id="SignalP"/>
    </source>
</evidence>
<keyword evidence="3" id="KW-1185">Reference proteome</keyword>
<accession>A0AAX4PJP5</accession>
<dbReference type="GO" id="GO:0016491">
    <property type="term" value="F:oxidoreductase activity"/>
    <property type="evidence" value="ECO:0007669"/>
    <property type="project" value="TreeGrafter"/>
</dbReference>
<organism evidence="2 3">
    <name type="scientific">Chloropicon roscoffensis</name>
    <dbReference type="NCBI Taxonomy" id="1461544"/>
    <lineage>
        <taxon>Eukaryota</taxon>
        <taxon>Viridiplantae</taxon>
        <taxon>Chlorophyta</taxon>
        <taxon>Chloropicophyceae</taxon>
        <taxon>Chloropicales</taxon>
        <taxon>Chloropicaceae</taxon>
        <taxon>Chloropicon</taxon>
    </lineage>
</organism>
<proteinExistence type="predicted"/>
<protein>
    <recommendedName>
        <fullName evidence="4">Selenoprotein F/M domain-containing protein</fullName>
    </recommendedName>
</protein>
<reference evidence="2 3" key="1">
    <citation type="submission" date="2024-03" db="EMBL/GenBank/DDBJ databases">
        <title>Complete genome sequence of the green alga Chloropicon roscoffensis RCC1871.</title>
        <authorList>
            <person name="Lemieux C."/>
            <person name="Pombert J.-F."/>
            <person name="Otis C."/>
            <person name="Turmel M."/>
        </authorList>
    </citation>
    <scope>NUCLEOTIDE SEQUENCE [LARGE SCALE GENOMIC DNA]</scope>
    <source>
        <strain evidence="2 3">RCC1871</strain>
    </source>
</reference>
<dbReference type="PANTHER" id="PTHR13077:SF6">
    <property type="entry name" value="SELENOPROTEIN F"/>
    <property type="match status" value="1"/>
</dbReference>
<evidence type="ECO:0008006" key="4">
    <source>
        <dbReference type="Google" id="ProtNLM"/>
    </source>
</evidence>
<dbReference type="InterPro" id="IPR039992">
    <property type="entry name" value="Sep15_SelM"/>
</dbReference>
<dbReference type="PANTHER" id="PTHR13077">
    <property type="entry name" value="SELENOPROTEIN F"/>
    <property type="match status" value="1"/>
</dbReference>
<dbReference type="GO" id="GO:0005788">
    <property type="term" value="C:endoplasmic reticulum lumen"/>
    <property type="evidence" value="ECO:0007669"/>
    <property type="project" value="TreeGrafter"/>
</dbReference>
<evidence type="ECO:0000313" key="2">
    <source>
        <dbReference type="EMBL" id="WZN66088.1"/>
    </source>
</evidence>
<dbReference type="EMBL" id="CP151514">
    <property type="protein sequence ID" value="WZN66088.1"/>
    <property type="molecule type" value="Genomic_DNA"/>
</dbReference>
<dbReference type="AlphaFoldDB" id="A0AAX4PJP5"/>
<sequence>MVVRRRAGGASGLVAFVFLAWASQQAEAAETCSARGFSSLQLCSDCEIFAQHVTSSKELVADCFDCCAQDSAQNDGTVKYVRAVLEICN</sequence>
<keyword evidence="1" id="KW-0732">Signal</keyword>